<dbReference type="NCBIfam" id="NF006365">
    <property type="entry name" value="PRK08588.1"/>
    <property type="match status" value="1"/>
</dbReference>
<dbReference type="Proteomes" id="UP001596171">
    <property type="component" value="Unassembled WGS sequence"/>
</dbReference>
<organism evidence="16 17">
    <name type="scientific">Lactiplantibacillus nangangensis</name>
    <dbReference type="NCBI Taxonomy" id="2559917"/>
    <lineage>
        <taxon>Bacteria</taxon>
        <taxon>Bacillati</taxon>
        <taxon>Bacillota</taxon>
        <taxon>Bacilli</taxon>
        <taxon>Lactobacillales</taxon>
        <taxon>Lactobacillaceae</taxon>
        <taxon>Lactiplantibacillus</taxon>
    </lineage>
</organism>
<evidence type="ECO:0000256" key="14">
    <source>
        <dbReference type="ARBA" id="ARBA00051301"/>
    </source>
</evidence>
<evidence type="ECO:0000256" key="2">
    <source>
        <dbReference type="ARBA" id="ARBA00001947"/>
    </source>
</evidence>
<evidence type="ECO:0000256" key="13">
    <source>
        <dbReference type="ARBA" id="ARBA00023285"/>
    </source>
</evidence>
<dbReference type="Pfam" id="PF07687">
    <property type="entry name" value="M20_dimer"/>
    <property type="match status" value="1"/>
</dbReference>
<dbReference type="SUPFAM" id="SSF53187">
    <property type="entry name" value="Zn-dependent exopeptidases"/>
    <property type="match status" value="1"/>
</dbReference>
<name>A0ABW1SG78_9LACO</name>
<dbReference type="InterPro" id="IPR011650">
    <property type="entry name" value="Peptidase_M20_dimer"/>
</dbReference>
<proteinExistence type="inferred from homology"/>
<dbReference type="Pfam" id="PF01546">
    <property type="entry name" value="Peptidase_M20"/>
    <property type="match status" value="1"/>
</dbReference>
<comment type="catalytic activity">
    <reaction evidence="14">
        <text>N-succinyl-(2S,6S)-2,6-diaminopimelate + H2O = (2S,6S)-2,6-diaminopimelate + succinate</text>
        <dbReference type="Rhea" id="RHEA:22608"/>
        <dbReference type="ChEBI" id="CHEBI:15377"/>
        <dbReference type="ChEBI" id="CHEBI:30031"/>
        <dbReference type="ChEBI" id="CHEBI:57609"/>
        <dbReference type="ChEBI" id="CHEBI:58087"/>
        <dbReference type="EC" id="3.5.1.18"/>
    </reaction>
</comment>
<evidence type="ECO:0000259" key="15">
    <source>
        <dbReference type="Pfam" id="PF07687"/>
    </source>
</evidence>
<evidence type="ECO:0000313" key="17">
    <source>
        <dbReference type="Proteomes" id="UP001596171"/>
    </source>
</evidence>
<dbReference type="InterPro" id="IPR036264">
    <property type="entry name" value="Bact_exopeptidase_dim_dom"/>
</dbReference>
<evidence type="ECO:0000256" key="8">
    <source>
        <dbReference type="ARBA" id="ARBA00022723"/>
    </source>
</evidence>
<keyword evidence="10" id="KW-0862">Zinc</keyword>
<evidence type="ECO:0000256" key="1">
    <source>
        <dbReference type="ARBA" id="ARBA00001941"/>
    </source>
</evidence>
<dbReference type="InterPro" id="IPR050072">
    <property type="entry name" value="Peptidase_M20A"/>
</dbReference>
<keyword evidence="7" id="KW-0028">Amino-acid biosynthesis</keyword>
<keyword evidence="17" id="KW-1185">Reference proteome</keyword>
<dbReference type="PANTHER" id="PTHR43808:SF8">
    <property type="entry name" value="PEPTIDASE M20 DIMERISATION DOMAIN-CONTAINING PROTEIN"/>
    <property type="match status" value="1"/>
</dbReference>
<dbReference type="Gene3D" id="3.40.630.10">
    <property type="entry name" value="Zn peptidases"/>
    <property type="match status" value="1"/>
</dbReference>
<dbReference type="PROSITE" id="PS00758">
    <property type="entry name" value="ARGE_DAPE_CPG2_1"/>
    <property type="match status" value="1"/>
</dbReference>
<dbReference type="InterPro" id="IPR001261">
    <property type="entry name" value="ArgE/DapE_CS"/>
</dbReference>
<dbReference type="EMBL" id="JBHSSE010000003">
    <property type="protein sequence ID" value="MFC6200504.1"/>
    <property type="molecule type" value="Genomic_DNA"/>
</dbReference>
<keyword evidence="12" id="KW-0457">Lysine biosynthesis</keyword>
<evidence type="ECO:0000256" key="7">
    <source>
        <dbReference type="ARBA" id="ARBA00022605"/>
    </source>
</evidence>
<comment type="pathway">
    <text evidence="3">Amino-acid biosynthesis; L-lysine biosynthesis via DAP pathway; LL-2,6-diaminopimelate from (S)-tetrahydrodipicolinate (succinylase route): step 3/3.</text>
</comment>
<comment type="cofactor">
    <cofactor evidence="1">
        <name>Co(2+)</name>
        <dbReference type="ChEBI" id="CHEBI:48828"/>
    </cofactor>
</comment>
<accession>A0ABW1SG78</accession>
<comment type="cofactor">
    <cofactor evidence="2">
        <name>Zn(2+)</name>
        <dbReference type="ChEBI" id="CHEBI:29105"/>
    </cofactor>
</comment>
<evidence type="ECO:0000256" key="11">
    <source>
        <dbReference type="ARBA" id="ARBA00022915"/>
    </source>
</evidence>
<comment type="similarity">
    <text evidence="4">Belongs to the peptidase M20A family.</text>
</comment>
<protein>
    <recommendedName>
        <fullName evidence="6">Probable succinyl-diaminopimelate desuccinylase</fullName>
        <ecNumber evidence="5">3.5.1.18</ecNumber>
    </recommendedName>
</protein>
<reference evidence="17" key="1">
    <citation type="journal article" date="2019" name="Int. J. Syst. Evol. Microbiol.">
        <title>The Global Catalogue of Microorganisms (GCM) 10K type strain sequencing project: providing services to taxonomists for standard genome sequencing and annotation.</title>
        <authorList>
            <consortium name="The Broad Institute Genomics Platform"/>
            <consortium name="The Broad Institute Genome Sequencing Center for Infectious Disease"/>
            <person name="Wu L."/>
            <person name="Ma J."/>
        </authorList>
    </citation>
    <scope>NUCLEOTIDE SEQUENCE [LARGE SCALE GENOMIC DNA]</scope>
    <source>
        <strain evidence="17">CCM 8930</strain>
    </source>
</reference>
<evidence type="ECO:0000256" key="4">
    <source>
        <dbReference type="ARBA" id="ARBA00006247"/>
    </source>
</evidence>
<evidence type="ECO:0000256" key="6">
    <source>
        <dbReference type="ARBA" id="ARBA00016853"/>
    </source>
</evidence>
<dbReference type="CDD" id="cd08659">
    <property type="entry name" value="M20_ArgE_DapE-like"/>
    <property type="match status" value="1"/>
</dbReference>
<dbReference type="RefSeq" id="WP_137614819.1">
    <property type="nucleotide sequence ID" value="NZ_BJDI01000001.1"/>
</dbReference>
<keyword evidence="11" id="KW-0220">Diaminopimelate biosynthesis</keyword>
<keyword evidence="9" id="KW-0378">Hydrolase</keyword>
<keyword evidence="13" id="KW-0170">Cobalt</keyword>
<dbReference type="InterPro" id="IPR010182">
    <property type="entry name" value="ArgE/DapE"/>
</dbReference>
<sequence length="409" mass="43819">MESAEKIEILRQLVKIQSVNGNELAVATYLKTLFDQAGIKCQVLPAGDQRANLVAEVGTGQPVLAVSGHMDTVAVTAAEWNQDPFTLTTVGDQLVGRGSCDMKSGLAALVIAMIELKDHQVPLNGTIRLLATYGEEFAEQGAADLTAAGYMQDVAALMIAEPTGYNICYAQAGSVDVTLTSKGQTAHSSMPKMGNNAVAHLVNALVQIQEKVKTLTAGVRNDVLNTETLFNIDVFHGGNQVNTIPNLAQAQINMRTIPEISNDALIKTFKTTLADYNAANGSDISLHVEMSVHPVVGDPDGRMLRLIQRLGQPYLEQVSFTPAEEKMTQLAAQAMGVLITDKTIPAMGAAGGTDARQFLIDRPLGADYTVFGPGNFTSHQANESISATMYLDFIKLYEELFPAYLNGES</sequence>
<evidence type="ECO:0000313" key="16">
    <source>
        <dbReference type="EMBL" id="MFC6200504.1"/>
    </source>
</evidence>
<dbReference type="SUPFAM" id="SSF55031">
    <property type="entry name" value="Bacterial exopeptidase dimerisation domain"/>
    <property type="match status" value="1"/>
</dbReference>
<dbReference type="Gene3D" id="3.30.70.360">
    <property type="match status" value="1"/>
</dbReference>
<evidence type="ECO:0000256" key="10">
    <source>
        <dbReference type="ARBA" id="ARBA00022833"/>
    </source>
</evidence>
<evidence type="ECO:0000256" key="9">
    <source>
        <dbReference type="ARBA" id="ARBA00022801"/>
    </source>
</evidence>
<dbReference type="NCBIfam" id="TIGR01910">
    <property type="entry name" value="DapE-ArgE"/>
    <property type="match status" value="1"/>
</dbReference>
<comment type="caution">
    <text evidence="16">The sequence shown here is derived from an EMBL/GenBank/DDBJ whole genome shotgun (WGS) entry which is preliminary data.</text>
</comment>
<dbReference type="EC" id="3.5.1.18" evidence="5"/>
<dbReference type="InterPro" id="IPR002933">
    <property type="entry name" value="Peptidase_M20"/>
</dbReference>
<evidence type="ECO:0000256" key="12">
    <source>
        <dbReference type="ARBA" id="ARBA00023154"/>
    </source>
</evidence>
<keyword evidence="8" id="KW-0479">Metal-binding</keyword>
<evidence type="ECO:0000256" key="5">
    <source>
        <dbReference type="ARBA" id="ARBA00011921"/>
    </source>
</evidence>
<gene>
    <name evidence="16" type="ORF">ACFP1L_01175</name>
</gene>
<dbReference type="PANTHER" id="PTHR43808">
    <property type="entry name" value="ACETYLORNITHINE DEACETYLASE"/>
    <property type="match status" value="1"/>
</dbReference>
<feature type="domain" description="Peptidase M20 dimerisation" evidence="15">
    <location>
        <begin position="169"/>
        <end position="277"/>
    </location>
</feature>
<evidence type="ECO:0000256" key="3">
    <source>
        <dbReference type="ARBA" id="ARBA00005130"/>
    </source>
</evidence>